<evidence type="ECO:0000313" key="2">
    <source>
        <dbReference type="Proteomes" id="UP000019763"/>
    </source>
</evidence>
<proteinExistence type="predicted"/>
<name>A0A023B9L4_GRENI</name>
<organism evidence="1 2">
    <name type="scientific">Gregarina niphandrodes</name>
    <name type="common">Septate eugregarine</name>
    <dbReference type="NCBI Taxonomy" id="110365"/>
    <lineage>
        <taxon>Eukaryota</taxon>
        <taxon>Sar</taxon>
        <taxon>Alveolata</taxon>
        <taxon>Apicomplexa</taxon>
        <taxon>Conoidasida</taxon>
        <taxon>Gregarinasina</taxon>
        <taxon>Eugregarinorida</taxon>
        <taxon>Gregarinidae</taxon>
        <taxon>Gregarina</taxon>
    </lineage>
</organism>
<dbReference type="VEuPathDB" id="CryptoDB:GNI_049390"/>
<dbReference type="AlphaFoldDB" id="A0A023B9L4"/>
<dbReference type="EMBL" id="AFNH02000383">
    <property type="protein sequence ID" value="EZG73014.1"/>
    <property type="molecule type" value="Genomic_DNA"/>
</dbReference>
<evidence type="ECO:0000313" key="1">
    <source>
        <dbReference type="EMBL" id="EZG73014.1"/>
    </source>
</evidence>
<dbReference type="RefSeq" id="XP_011129666.1">
    <property type="nucleotide sequence ID" value="XM_011131364.1"/>
</dbReference>
<reference evidence="1" key="1">
    <citation type="submission" date="2013-12" db="EMBL/GenBank/DDBJ databases">
        <authorList>
            <person name="Omoto C.K."/>
            <person name="Sibley D."/>
            <person name="Venepally P."/>
            <person name="Hadjithomas M."/>
            <person name="Karamycheva S."/>
            <person name="Brunk B."/>
            <person name="Roos D."/>
            <person name="Caler E."/>
            <person name="Lorenzi H."/>
        </authorList>
    </citation>
    <scope>NUCLEOTIDE SEQUENCE</scope>
</reference>
<dbReference type="Proteomes" id="UP000019763">
    <property type="component" value="Unassembled WGS sequence"/>
</dbReference>
<protein>
    <submittedName>
        <fullName evidence="1">Uncharacterized protein</fullName>
    </submittedName>
</protein>
<sequence length="458" mass="50283">MGWDYVSGAAEFGEGVAASLSTIPAPEVRETAKPAAAAPAAEESFCSPPELKLMLEREVACGQKGWLLGRSVMLLKERLLLCYRQQYLKHSLHPSVLTYNQASLHFQLSQAFHAKRWDGVQALTTAGYRIQEDTFARKSDSGTTASALRQSETFLAGIWADDEVALRIVLSSLALDDVLAHAFCKLNIARFIQAPNPPKETCAAIMAAIVGDLSGTYETLENALNAKKVLKRHQRTIVRGALVFLSETLTLLVQFIVDCAKAVLMPHGNDVEETRLEQLARMLTFGVSHVDSVLVNMIRTGHTREVRLVLELVVNRSGTLSQKDRQRLLQVLLGSSDPLLTRLTKEGLTTSALEEGMKETIQARKVLAQLFRPVIDKISKDALGDLLFDYNFANAIPNGTYTSNQTSPYAEAFLPHAGTQALMKQPKPPTTMNRRTDHDKLAGNRPFVSGVVSPLPPP</sequence>
<gene>
    <name evidence="1" type="ORF">GNI_049390</name>
</gene>
<feature type="non-terminal residue" evidence="1">
    <location>
        <position position="458"/>
    </location>
</feature>
<comment type="caution">
    <text evidence="1">The sequence shown here is derived from an EMBL/GenBank/DDBJ whole genome shotgun (WGS) entry which is preliminary data.</text>
</comment>
<accession>A0A023B9L4</accession>
<keyword evidence="2" id="KW-1185">Reference proteome</keyword>
<dbReference type="GeneID" id="22911788"/>